<evidence type="ECO:0000256" key="1">
    <source>
        <dbReference type="SAM" id="MobiDB-lite"/>
    </source>
</evidence>
<reference evidence="3 4" key="1">
    <citation type="submission" date="2020-04" db="EMBL/GenBank/DDBJ databases">
        <authorList>
            <person name="De Canck E."/>
        </authorList>
    </citation>
    <scope>NUCLEOTIDE SEQUENCE [LARGE SCALE GENOMIC DNA]</scope>
    <source>
        <strain evidence="3 4">LMG 28614</strain>
    </source>
</reference>
<dbReference type="AlphaFoldDB" id="A0A6S7C4B2"/>
<feature type="region of interest" description="Disordered" evidence="1">
    <location>
        <begin position="103"/>
        <end position="128"/>
    </location>
</feature>
<proteinExistence type="predicted"/>
<evidence type="ECO:0008006" key="5">
    <source>
        <dbReference type="Google" id="ProtNLM"/>
    </source>
</evidence>
<dbReference type="EMBL" id="CADIKK010000029">
    <property type="protein sequence ID" value="CAB3801065.1"/>
    <property type="molecule type" value="Genomic_DNA"/>
</dbReference>
<protein>
    <recommendedName>
        <fullName evidence="5">DUF5666 domain-containing protein</fullName>
    </recommendedName>
</protein>
<feature type="chain" id="PRO_5028942407" description="DUF5666 domain-containing protein" evidence="2">
    <location>
        <begin position="22"/>
        <end position="196"/>
    </location>
</feature>
<keyword evidence="2" id="KW-0732">Signal</keyword>
<feature type="compositionally biased region" description="Basic and acidic residues" evidence="1">
    <location>
        <begin position="110"/>
        <end position="121"/>
    </location>
</feature>
<dbReference type="Proteomes" id="UP000494365">
    <property type="component" value="Unassembled WGS sequence"/>
</dbReference>
<keyword evidence="4" id="KW-1185">Reference proteome</keyword>
<organism evidence="3 4">
    <name type="scientific">Paraburkholderia ultramafica</name>
    <dbReference type="NCBI Taxonomy" id="1544867"/>
    <lineage>
        <taxon>Bacteria</taxon>
        <taxon>Pseudomonadati</taxon>
        <taxon>Pseudomonadota</taxon>
        <taxon>Betaproteobacteria</taxon>
        <taxon>Burkholderiales</taxon>
        <taxon>Burkholderiaceae</taxon>
        <taxon>Paraburkholderia</taxon>
    </lineage>
</organism>
<name>A0A6S7C4B2_9BURK</name>
<sequence>MKNGKLLVIAALAAITPAAWAQTQPHVEMHKAPGQATIKGTTKVTATVESIDPATRTVVLKTSNHKIVEVEVGDEARNFDQLKVGDVVTVVYRESLTLSLKKNGGAATSVEEKPSMERTPEGSKPGGAIGRQLTIVADVVEVHPKSRMVTLKGPKGNTVDLHVANPEQFANIKKGDQVEAVYTEALAISVEPAAKK</sequence>
<evidence type="ECO:0000313" key="3">
    <source>
        <dbReference type="EMBL" id="CAB3801065.1"/>
    </source>
</evidence>
<gene>
    <name evidence="3" type="ORF">LMG28614_05313</name>
</gene>
<accession>A0A6S7C4B2</accession>
<evidence type="ECO:0000256" key="2">
    <source>
        <dbReference type="SAM" id="SignalP"/>
    </source>
</evidence>
<feature type="signal peptide" evidence="2">
    <location>
        <begin position="1"/>
        <end position="21"/>
    </location>
</feature>
<dbReference type="RefSeq" id="WP_175152337.1">
    <property type="nucleotide sequence ID" value="NZ_CADIKK010000029.1"/>
</dbReference>
<evidence type="ECO:0000313" key="4">
    <source>
        <dbReference type="Proteomes" id="UP000494365"/>
    </source>
</evidence>